<evidence type="ECO:0000256" key="1">
    <source>
        <dbReference type="SAM" id="Phobius"/>
    </source>
</evidence>
<gene>
    <name evidence="2" type="ORF">MEBOL_005036</name>
</gene>
<reference evidence="2 3" key="1">
    <citation type="submission" date="2017-06" db="EMBL/GenBank/DDBJ databases">
        <authorList>
            <person name="Kim H.J."/>
            <person name="Triplett B.A."/>
        </authorList>
    </citation>
    <scope>NUCLEOTIDE SEQUENCE [LARGE SCALE GENOMIC DNA]</scope>
    <source>
        <strain evidence="2 3">DSM 14713</strain>
    </source>
</reference>
<evidence type="ECO:0000313" key="3">
    <source>
        <dbReference type="Proteomes" id="UP000217289"/>
    </source>
</evidence>
<dbReference type="KEGG" id="mbd:MEBOL_005036"/>
<dbReference type="OrthoDB" id="9830780at2"/>
<dbReference type="Proteomes" id="UP000217289">
    <property type="component" value="Chromosome"/>
</dbReference>
<accession>A0A250IK17</accession>
<keyword evidence="1" id="KW-1133">Transmembrane helix</keyword>
<evidence type="ECO:0000313" key="2">
    <source>
        <dbReference type="EMBL" id="ATB31573.1"/>
    </source>
</evidence>
<dbReference type="AlphaFoldDB" id="A0A250IK17"/>
<keyword evidence="1" id="KW-0812">Transmembrane</keyword>
<feature type="transmembrane region" description="Helical" evidence="1">
    <location>
        <begin position="33"/>
        <end position="54"/>
    </location>
</feature>
<organism evidence="2 3">
    <name type="scientific">Melittangium boletus DSM 14713</name>
    <dbReference type="NCBI Taxonomy" id="1294270"/>
    <lineage>
        <taxon>Bacteria</taxon>
        <taxon>Pseudomonadati</taxon>
        <taxon>Myxococcota</taxon>
        <taxon>Myxococcia</taxon>
        <taxon>Myxococcales</taxon>
        <taxon>Cystobacterineae</taxon>
        <taxon>Archangiaceae</taxon>
        <taxon>Melittangium</taxon>
    </lineage>
</organism>
<name>A0A250IK17_9BACT</name>
<keyword evidence="1" id="KW-0472">Membrane</keyword>
<protein>
    <submittedName>
        <fullName evidence="2">Uncharacterized protein</fullName>
    </submittedName>
</protein>
<sequence length="194" mass="21169">MENPAQIFRREAVEHQGAGTQEGGAVLRLSPSWTYWAFWLLLAVVGFYGAFGLFGRVSEYASGPAVVRLGAPGAPVEILATLPGSYRPLLERGAVMRLELQGFPYQYQDLPIAELGDTLVDPREVRQEWGAGLADRLPVGASVVVVRARVPSPSFEAQGQRLAYFHGMQGTVSVRVRSERLATTLVPGLKLFFP</sequence>
<proteinExistence type="predicted"/>
<keyword evidence="3" id="KW-1185">Reference proteome</keyword>
<dbReference type="EMBL" id="CP022163">
    <property type="protein sequence ID" value="ATB31573.1"/>
    <property type="molecule type" value="Genomic_DNA"/>
</dbReference>